<evidence type="ECO:0000259" key="2">
    <source>
        <dbReference type="Pfam" id="PF20028"/>
    </source>
</evidence>
<evidence type="ECO:0000256" key="1">
    <source>
        <dbReference type="SAM" id="MobiDB-lite"/>
    </source>
</evidence>
<dbReference type="RefSeq" id="WP_256259588.1">
    <property type="nucleotide sequence ID" value="NZ_CP108276.1"/>
</dbReference>
<dbReference type="EMBL" id="FPJO01000002">
    <property type="protein sequence ID" value="SFX27461.1"/>
    <property type="molecule type" value="Genomic_DNA"/>
</dbReference>
<dbReference type="InterPro" id="IPR045450">
    <property type="entry name" value="VMAP_C"/>
</dbReference>
<sequence>MTPPPAGGAWHGPNDAESALMSLVKDATVRIHRPEPGYAPEGSDGDFLGSGFFIAPSWVLTCAHVAMEGRGRQVNVVYKTARGGDAVRVGGTVRAALPEQRPGAGGWPAPDLALIQLLRPVEHPCVYLSERSTGMNRGAYYFAGWADGGAGTLKRLGRECRVVGTVDDWSDGDEQVLIEASQLYAGMSGGPVVDLARGEVVGVLKSRSMDTNGGTAIGVERLRTLPVPAGAATAESDDPYQAVFHAHDRYHADRHNSPVDDEETWADVQRDLGCVAGPALTPQQRVDLLGRLAKLPPPVSTRSLLDILGGLGYGYRTVGVPAPRGWRDGLGVLYDAREGEEALERILRYCMSAITAERPYVVPSTKLAEDALWDWVKETAEDRLRRPFRREMAQLRYQGRYDRGAEHLRTPEPAGEPVRPPRSPSVVVLHLEPRAWQPDQYDWRVVARPSDDDLPVTENYQGTRADELPARLAPSLAKAFRMCDEPDSPAVLQVVVPPALLDLEVEKWELPADGRPLGVQRPVVIRCSDGRPAPSEDGAREREARWNRIHTGPMRAAVLDCDDGMRVPVPVTAELRGQAYETVPVLCRYGGRSDAQSVAGFGRVLEAGYGVVLWRRPRAERAAACTEFHLRAVDTVDGTGVADRLPQKIQELRKGVREGRPDMFWSDGIALVYGKPQSEPPDPFLQAP</sequence>
<feature type="region of interest" description="Disordered" evidence="1">
    <location>
        <begin position="402"/>
        <end position="423"/>
    </location>
</feature>
<dbReference type="Pfam" id="PF13365">
    <property type="entry name" value="Trypsin_2"/>
    <property type="match status" value="1"/>
</dbReference>
<dbReference type="SUPFAM" id="SSF50494">
    <property type="entry name" value="Trypsin-like serine proteases"/>
    <property type="match status" value="1"/>
</dbReference>
<evidence type="ECO:0000313" key="4">
    <source>
        <dbReference type="Proteomes" id="UP000181909"/>
    </source>
</evidence>
<proteinExistence type="predicted"/>
<gene>
    <name evidence="3" type="ORF">SAMN02787144_100280</name>
</gene>
<dbReference type="InterPro" id="IPR009003">
    <property type="entry name" value="Peptidase_S1_PA"/>
</dbReference>
<protein>
    <submittedName>
        <fullName evidence="3">Trypsin-like peptidase domain-containing protein</fullName>
    </submittedName>
</protein>
<evidence type="ECO:0000313" key="3">
    <source>
        <dbReference type="EMBL" id="SFX27461.1"/>
    </source>
</evidence>
<dbReference type="Pfam" id="PF20028">
    <property type="entry name" value="VMAP-C"/>
    <property type="match status" value="1"/>
</dbReference>
<dbReference type="Gene3D" id="2.40.10.120">
    <property type="match status" value="1"/>
</dbReference>
<reference evidence="3 4" key="1">
    <citation type="submission" date="2016-11" db="EMBL/GenBank/DDBJ databases">
        <authorList>
            <person name="Jaros S."/>
            <person name="Januszkiewicz K."/>
            <person name="Wedrychowicz H."/>
        </authorList>
    </citation>
    <scope>NUCLEOTIDE SEQUENCE [LARGE SCALE GENOMIC DNA]</scope>
    <source>
        <strain evidence="3 4">OK807</strain>
    </source>
</reference>
<dbReference type="STRING" id="1893.SAMN02787144_100280"/>
<name>A0A1K1VSC9_STRAR</name>
<dbReference type="AlphaFoldDB" id="A0A1K1VSC9"/>
<accession>A0A1K1VSC9</accession>
<feature type="domain" description="vWA-MoxR associated protein C-terminal" evidence="2">
    <location>
        <begin position="439"/>
        <end position="675"/>
    </location>
</feature>
<organism evidence="3 4">
    <name type="scientific">Streptomyces atratus</name>
    <dbReference type="NCBI Taxonomy" id="1893"/>
    <lineage>
        <taxon>Bacteria</taxon>
        <taxon>Bacillati</taxon>
        <taxon>Actinomycetota</taxon>
        <taxon>Actinomycetes</taxon>
        <taxon>Kitasatosporales</taxon>
        <taxon>Streptomycetaceae</taxon>
        <taxon>Streptomyces</taxon>
    </lineage>
</organism>
<dbReference type="Proteomes" id="UP000181909">
    <property type="component" value="Unassembled WGS sequence"/>
</dbReference>